<gene>
    <name evidence="1" type="primary">SRR6960549_7_2</name>
</gene>
<sequence>MALADPQTITVNSVAKTLNRISADGLKSVYQTDDGVFKMTISHQDTGKRVRRMVRVDHKVIAADPISALNESKTLGFYLVIDEPNFGFDDATIGLDVAALVAWLTPTNVGKICATQH</sequence>
<evidence type="ECO:0000313" key="2">
    <source>
        <dbReference type="Proteomes" id="UP000679566"/>
    </source>
</evidence>
<reference evidence="1" key="1">
    <citation type="submission" date="2020-09" db="EMBL/GenBank/DDBJ databases">
        <title>Leviviricetes taxonomy.</title>
        <authorList>
            <person name="Stockdale S.R."/>
            <person name="Callanan J."/>
            <person name="Adriaenssens E.M."/>
            <person name="Kuhn J.H."/>
            <person name="Rumnieks J."/>
            <person name="Shkoporov A."/>
            <person name="Draper L.A."/>
            <person name="Ross P."/>
            <person name="Hill C."/>
        </authorList>
    </citation>
    <scope>NUCLEOTIDE SEQUENCE</scope>
</reference>
<keyword evidence="1" id="KW-0946">Virion</keyword>
<name>A0A8S5L0Q4_9VIRU</name>
<dbReference type="EMBL" id="BK013690">
    <property type="protein sequence ID" value="DAD51007.1"/>
    <property type="molecule type" value="Genomic_RNA"/>
</dbReference>
<dbReference type="RefSeq" id="YP_010771236.1">
    <property type="nucleotide sequence ID" value="NC_074528.1"/>
</dbReference>
<dbReference type="Gene3D" id="2.40.160.220">
    <property type="match status" value="1"/>
</dbReference>
<evidence type="ECO:0000313" key="1">
    <source>
        <dbReference type="EMBL" id="DAD51007.1"/>
    </source>
</evidence>
<dbReference type="Proteomes" id="UP000679566">
    <property type="component" value="Segment"/>
</dbReference>
<keyword evidence="1" id="KW-0167">Capsid protein</keyword>
<dbReference type="GeneID" id="80400912"/>
<proteinExistence type="predicted"/>
<organism evidence="1 2">
    <name type="scientific">ssRNA phage SRR6960549_7</name>
    <dbReference type="NCBI Taxonomy" id="2786544"/>
    <lineage>
        <taxon>Viruses</taxon>
        <taxon>Riboviria</taxon>
        <taxon>Orthornavirae</taxon>
        <taxon>Lenarviricota</taxon>
        <taxon>Leviviricetes</taxon>
        <taxon>Timlovirales</taxon>
        <taxon>Steitzviridae</taxon>
        <taxon>Giliycovirus</taxon>
        <taxon>Giliycovirus lutivivens</taxon>
        <taxon>Weheuvirus lutivivens</taxon>
    </lineage>
</organism>
<dbReference type="InterPro" id="IPR054457">
    <property type="entry name" value="PhiCb5_coat"/>
</dbReference>
<dbReference type="GO" id="GO:0019028">
    <property type="term" value="C:viral capsid"/>
    <property type="evidence" value="ECO:0007669"/>
    <property type="project" value="UniProtKB-KW"/>
</dbReference>
<protein>
    <submittedName>
        <fullName evidence="1">Coat protein</fullName>
    </submittedName>
</protein>
<accession>A0A8S5L0Q4</accession>
<keyword evidence="2" id="KW-1185">Reference proteome</keyword>
<dbReference type="KEGG" id="vg:80400912"/>
<dbReference type="Pfam" id="PF22387">
    <property type="entry name" value="PhiCb5_coat"/>
    <property type="match status" value="1"/>
</dbReference>